<proteinExistence type="predicted"/>
<dbReference type="AlphaFoldDB" id="A0A2A6D6U6"/>
<evidence type="ECO:0000313" key="1">
    <source>
        <dbReference type="EMBL" id="PDN82090.1"/>
    </source>
</evidence>
<gene>
    <name evidence="1" type="ORF">CIC26_20205</name>
</gene>
<dbReference type="Proteomes" id="UP000873581">
    <property type="component" value="Unassembled WGS sequence"/>
</dbReference>
<accession>A0A2A6D6U6</accession>
<dbReference type="RefSeq" id="WP_023230939.1">
    <property type="nucleotide sequence ID" value="NZ_CP075110.1"/>
</dbReference>
<name>A0A2A6D6U6_SALER</name>
<dbReference type="InterPro" id="IPR019694">
    <property type="entry name" value="Phage_HP1_Orf23"/>
</dbReference>
<dbReference type="Pfam" id="PF10758">
    <property type="entry name" value="DUF2586"/>
    <property type="match status" value="1"/>
</dbReference>
<reference evidence="1" key="1">
    <citation type="submission" date="2017-08" db="EMBL/GenBank/DDBJ databases">
        <title>Whole genome sequencing of Salmonella enterica.</title>
        <authorList>
            <person name="Bell R."/>
            <person name="Levy K."/>
        </authorList>
    </citation>
    <scope>NUCLEOTIDE SEQUENCE [LARGE SCALE GENOMIC DNA]</scope>
    <source>
        <strain evidence="1">CFSAN060805</strain>
    </source>
</reference>
<comment type="caution">
    <text evidence="1">The sequence shown here is derived from an EMBL/GenBank/DDBJ whole genome shotgun (WGS) entry which is preliminary data.</text>
</comment>
<organism evidence="1">
    <name type="scientific">Salmonella enterica</name>
    <name type="common">Salmonella choleraesuis</name>
    <dbReference type="NCBI Taxonomy" id="28901"/>
    <lineage>
        <taxon>Bacteria</taxon>
        <taxon>Pseudomonadati</taxon>
        <taxon>Pseudomonadota</taxon>
        <taxon>Gammaproteobacteria</taxon>
        <taxon>Enterobacterales</taxon>
        <taxon>Enterobacteriaceae</taxon>
        <taxon>Salmonella</taxon>
    </lineage>
</organism>
<sequence>MTWPNVNVSQKNRFNGTTNDVERVILFVGYGDTNIGKTQSLNTGSDLDKALGDKDSPLKNMVAAAANNAGQNWFAYVHVLAEPDKGAEGYKPDEDWMNAVKQAQSVASVEGVVLAFDTADAATINRATEMRVTLQASFGRFIWFALAVGGPEKDEAWSDYVTRLATLQDGIASPGVQLVPRLWGNEPGVLVGRLCNRSVTVADSPARVATGAVTALGRDGLPVDGTGAEIDLAVLQSLQANRYSVPMWYHDYDGIYWADGRTLDVEGGDYQVIENVRVVDKASRRVRLRAIPKIADRSLNSTPGSIAAHETYFGKPLREMAISTQINGIEFPGEVKPPKDGDITITWTSSEAVQIYLVVRPYESAKEISVSIELDTSLES</sequence>
<dbReference type="EMBL" id="NPLM01000009">
    <property type="protein sequence ID" value="PDN82090.1"/>
    <property type="molecule type" value="Genomic_DNA"/>
</dbReference>
<protein>
    <submittedName>
        <fullName evidence="1">DUF2586 domain-containing protein</fullName>
    </submittedName>
</protein>